<protein>
    <submittedName>
        <fullName evidence="2">Uncharacterized protein</fullName>
    </submittedName>
</protein>
<comment type="caution">
    <text evidence="2">The sequence shown here is derived from an EMBL/GenBank/DDBJ whole genome shotgun (WGS) entry which is preliminary data.</text>
</comment>
<sequence>MLLAPVDPLHATSDNLAITSLLAFALGARLGAQVLWADSVSWFDGLCFLAALWLCFSNRKTVVVL</sequence>
<organism evidence="2 3">
    <name type="scientific">Amylocarpus encephaloides</name>
    <dbReference type="NCBI Taxonomy" id="45428"/>
    <lineage>
        <taxon>Eukaryota</taxon>
        <taxon>Fungi</taxon>
        <taxon>Dikarya</taxon>
        <taxon>Ascomycota</taxon>
        <taxon>Pezizomycotina</taxon>
        <taxon>Leotiomycetes</taxon>
        <taxon>Helotiales</taxon>
        <taxon>Helotiales incertae sedis</taxon>
        <taxon>Amylocarpus</taxon>
    </lineage>
</organism>
<feature type="transmembrane region" description="Helical" evidence="1">
    <location>
        <begin position="39"/>
        <end position="56"/>
    </location>
</feature>
<evidence type="ECO:0000256" key="1">
    <source>
        <dbReference type="SAM" id="Phobius"/>
    </source>
</evidence>
<evidence type="ECO:0000313" key="2">
    <source>
        <dbReference type="EMBL" id="KAG9230370.1"/>
    </source>
</evidence>
<reference evidence="2" key="1">
    <citation type="journal article" date="2021" name="IMA Fungus">
        <title>Genomic characterization of three marine fungi, including Emericellopsis atlantica sp. nov. with signatures of a generalist lifestyle and marine biomass degradation.</title>
        <authorList>
            <person name="Hagestad O.C."/>
            <person name="Hou L."/>
            <person name="Andersen J.H."/>
            <person name="Hansen E.H."/>
            <person name="Altermark B."/>
            <person name="Li C."/>
            <person name="Kuhnert E."/>
            <person name="Cox R.J."/>
            <person name="Crous P.W."/>
            <person name="Spatafora J.W."/>
            <person name="Lail K."/>
            <person name="Amirebrahimi M."/>
            <person name="Lipzen A."/>
            <person name="Pangilinan J."/>
            <person name="Andreopoulos W."/>
            <person name="Hayes R.D."/>
            <person name="Ng V."/>
            <person name="Grigoriev I.V."/>
            <person name="Jackson S.A."/>
            <person name="Sutton T.D.S."/>
            <person name="Dobson A.D.W."/>
            <person name="Rama T."/>
        </authorList>
    </citation>
    <scope>NUCLEOTIDE SEQUENCE</scope>
    <source>
        <strain evidence="2">TRa018bII</strain>
    </source>
</reference>
<dbReference type="EMBL" id="MU251679">
    <property type="protein sequence ID" value="KAG9230370.1"/>
    <property type="molecule type" value="Genomic_DNA"/>
</dbReference>
<accession>A0A9P8C1Y3</accession>
<gene>
    <name evidence="2" type="ORF">BJ875DRAFT_499199</name>
</gene>
<keyword evidence="1" id="KW-0472">Membrane</keyword>
<dbReference type="Proteomes" id="UP000824998">
    <property type="component" value="Unassembled WGS sequence"/>
</dbReference>
<keyword evidence="1" id="KW-0812">Transmembrane</keyword>
<proteinExistence type="predicted"/>
<evidence type="ECO:0000313" key="3">
    <source>
        <dbReference type="Proteomes" id="UP000824998"/>
    </source>
</evidence>
<keyword evidence="3" id="KW-1185">Reference proteome</keyword>
<dbReference type="AlphaFoldDB" id="A0A9P8C1Y3"/>
<name>A0A9P8C1Y3_9HELO</name>
<keyword evidence="1" id="KW-1133">Transmembrane helix</keyword>